<dbReference type="Proteomes" id="UP000234190">
    <property type="component" value="Unassembled WGS sequence"/>
</dbReference>
<dbReference type="PANTHER" id="PTHR10515:SF0">
    <property type="entry name" value="THYMIDINE PHOSPHORYLASE"/>
    <property type="match status" value="1"/>
</dbReference>
<accession>A0A2N4TZD6</accession>
<dbReference type="EC" id="2.4.2.4" evidence="4"/>
<sequence length="506" mass="53246">MTVSASSHTSLRVTRAGIDTYQQPIAYMHRDCEVCRSEGFVAMTRVRIQVGDRFLTATLNVVVNEQIALDEVALSEAAWNILEPDVDARATVRHPAPAASAGALRAKVFGARLDDAQYLTLVEDVVESRLSDLELAAFVSASAGERLDHGETTGLTRAMISVGQRLDWGEGTVLDKHCVGGLPGNRTTPIVVAIIAALGYLIPKTSSRAITSPAGTADTMEVMAPVSLDIPAMRRVVEREGGCIVWGGNVRLSPADDVLIRIQRPLDFDSDGQLVASVLSKKVAAGSTHVLIDMPVGPTAKVRSDSSADSLAARLRHTAEAVGLQLGIYRSDGTQPVGVGIGPALEARDVLKVLNNDADAPADLKERAIALAGALLELAPGSASGTGIQRARAVLHSRQALAKFLAICEAQGGFREPPQAALTADVAAPLEGRITAIDNRRLARIAKLAGAPTSPAAGLETALRVGNTVQHGQPLFTVHAQSRGELAYALEYARINQPFSISTEGA</sequence>
<dbReference type="GO" id="GO:0009032">
    <property type="term" value="F:thymidine phosphorylase activity"/>
    <property type="evidence" value="ECO:0007669"/>
    <property type="project" value="UniProtKB-UniRule"/>
</dbReference>
<dbReference type="InterPro" id="IPR013466">
    <property type="entry name" value="Thymidine/AMP_Pase"/>
</dbReference>
<dbReference type="InterPro" id="IPR035902">
    <property type="entry name" value="Nuc_phospho_transferase"/>
</dbReference>
<evidence type="ECO:0000256" key="4">
    <source>
        <dbReference type="HAMAP-Rule" id="MF_00703"/>
    </source>
</evidence>
<dbReference type="GO" id="GO:0006206">
    <property type="term" value="P:pyrimidine nucleobase metabolic process"/>
    <property type="evidence" value="ECO:0007669"/>
    <property type="project" value="InterPro"/>
</dbReference>
<comment type="similarity">
    <text evidence="4">Belongs to the thymidine/pyrimidine-nucleoside phosphorylase family. Type 2 subfamily.</text>
</comment>
<dbReference type="NCBIfam" id="NF003338">
    <property type="entry name" value="PRK04350.1"/>
    <property type="match status" value="1"/>
</dbReference>
<dbReference type="Pfam" id="PF02885">
    <property type="entry name" value="Glycos_trans_3N"/>
    <property type="match status" value="1"/>
</dbReference>
<feature type="domain" description="Pyrimidine nucleoside phosphorylase C-terminal" evidence="5">
    <location>
        <begin position="433"/>
        <end position="500"/>
    </location>
</feature>
<comment type="catalytic activity">
    <reaction evidence="3 4">
        <text>thymidine + phosphate = 2-deoxy-alpha-D-ribose 1-phosphate + thymine</text>
        <dbReference type="Rhea" id="RHEA:16037"/>
        <dbReference type="ChEBI" id="CHEBI:17748"/>
        <dbReference type="ChEBI" id="CHEBI:17821"/>
        <dbReference type="ChEBI" id="CHEBI:43474"/>
        <dbReference type="ChEBI" id="CHEBI:57259"/>
        <dbReference type="EC" id="2.4.2.4"/>
    </reaction>
</comment>
<dbReference type="SUPFAM" id="SSF52418">
    <property type="entry name" value="Nucleoside phosphorylase/phosphoribosyltransferase catalytic domain"/>
    <property type="match status" value="1"/>
</dbReference>
<organism evidence="6 7">
    <name type="scientific">Pollutimonas subterranea</name>
    <dbReference type="NCBI Taxonomy" id="2045210"/>
    <lineage>
        <taxon>Bacteria</taxon>
        <taxon>Pseudomonadati</taxon>
        <taxon>Pseudomonadota</taxon>
        <taxon>Betaproteobacteria</taxon>
        <taxon>Burkholderiales</taxon>
        <taxon>Alcaligenaceae</taxon>
        <taxon>Pollutimonas</taxon>
    </lineage>
</organism>
<dbReference type="Gene3D" id="3.90.1170.30">
    <property type="entry name" value="Pyrimidine nucleoside phosphorylase-like, C-terminal domain"/>
    <property type="match status" value="1"/>
</dbReference>
<dbReference type="EMBL" id="PDNW01000027">
    <property type="protein sequence ID" value="PLC48119.1"/>
    <property type="molecule type" value="Genomic_DNA"/>
</dbReference>
<keyword evidence="1 4" id="KW-0328">Glycosyltransferase</keyword>
<evidence type="ECO:0000256" key="1">
    <source>
        <dbReference type="ARBA" id="ARBA00022676"/>
    </source>
</evidence>
<proteinExistence type="inferred from homology"/>
<comment type="caution">
    <text evidence="6">The sequence shown here is derived from an EMBL/GenBank/DDBJ whole genome shotgun (WGS) entry which is preliminary data.</text>
</comment>
<protein>
    <recommendedName>
        <fullName evidence="4">Putative thymidine phosphorylase</fullName>
        <ecNumber evidence="4">2.4.2.4</ecNumber>
    </recommendedName>
    <alternativeName>
        <fullName evidence="4">TdRPase</fullName>
    </alternativeName>
</protein>
<dbReference type="InterPro" id="IPR036320">
    <property type="entry name" value="Glycosyl_Trfase_fam3_N_dom_sf"/>
</dbReference>
<dbReference type="PROSITE" id="PS00647">
    <property type="entry name" value="THYMID_PHOSPHORYLASE"/>
    <property type="match status" value="1"/>
</dbReference>
<evidence type="ECO:0000313" key="6">
    <source>
        <dbReference type="EMBL" id="PLC48119.1"/>
    </source>
</evidence>
<dbReference type="GO" id="GO:0004645">
    <property type="term" value="F:1,4-alpha-oligoglucan phosphorylase activity"/>
    <property type="evidence" value="ECO:0007669"/>
    <property type="project" value="InterPro"/>
</dbReference>
<dbReference type="Gene3D" id="3.40.1030.10">
    <property type="entry name" value="Nucleoside phosphorylase/phosphoribosyltransferase catalytic domain"/>
    <property type="match status" value="1"/>
</dbReference>
<dbReference type="InterPro" id="IPR017872">
    <property type="entry name" value="Pyrmidine_PPase_CS"/>
</dbReference>
<dbReference type="InterPro" id="IPR013102">
    <property type="entry name" value="PYNP_C"/>
</dbReference>
<dbReference type="AlphaFoldDB" id="A0A2N4TZD6"/>
<dbReference type="GO" id="GO:0006213">
    <property type="term" value="P:pyrimidine nucleoside metabolic process"/>
    <property type="evidence" value="ECO:0007669"/>
    <property type="project" value="InterPro"/>
</dbReference>
<keyword evidence="2 4" id="KW-0808">Transferase</keyword>
<evidence type="ECO:0000256" key="3">
    <source>
        <dbReference type="ARBA" id="ARBA00048550"/>
    </source>
</evidence>
<evidence type="ECO:0000256" key="2">
    <source>
        <dbReference type="ARBA" id="ARBA00022679"/>
    </source>
</evidence>
<dbReference type="SMART" id="SM00941">
    <property type="entry name" value="PYNP_C"/>
    <property type="match status" value="1"/>
</dbReference>
<dbReference type="HAMAP" id="MF_00703">
    <property type="entry name" value="Thymid_phosp_2"/>
    <property type="match status" value="1"/>
</dbReference>
<reference evidence="6 7" key="1">
    <citation type="submission" date="2017-10" db="EMBL/GenBank/DDBJ databases">
        <title>Two draft genome sequences of Pusillimonas sp. strains isolated from a nitrate- and radionuclide-contaminated groundwater in Russia.</title>
        <authorList>
            <person name="Grouzdev D.S."/>
            <person name="Tourova T.P."/>
            <person name="Goeva M.A."/>
            <person name="Babich T.L."/>
            <person name="Sokolova D.S."/>
            <person name="Abdullin R."/>
            <person name="Poltaraus A.B."/>
            <person name="Toshchakov S.V."/>
            <person name="Nazina T.N."/>
        </authorList>
    </citation>
    <scope>NUCLEOTIDE SEQUENCE [LARGE SCALE GENOMIC DNA]</scope>
    <source>
        <strain evidence="6 7">JR1/69-3-13</strain>
    </source>
</reference>
<keyword evidence="7" id="KW-1185">Reference proteome</keyword>
<dbReference type="SUPFAM" id="SSF47648">
    <property type="entry name" value="Nucleoside phosphorylase/phosphoribosyltransferase N-terminal domain"/>
    <property type="match status" value="1"/>
</dbReference>
<dbReference type="NCBIfam" id="TIGR02645">
    <property type="entry name" value="ARCH_P_rylase"/>
    <property type="match status" value="1"/>
</dbReference>
<dbReference type="GO" id="GO:0005829">
    <property type="term" value="C:cytosol"/>
    <property type="evidence" value="ECO:0007669"/>
    <property type="project" value="TreeGrafter"/>
</dbReference>
<dbReference type="InterPro" id="IPR028579">
    <property type="entry name" value="Thym_Pase_Put"/>
</dbReference>
<dbReference type="Pfam" id="PF07831">
    <property type="entry name" value="PYNP_C"/>
    <property type="match status" value="1"/>
</dbReference>
<dbReference type="InterPro" id="IPR036566">
    <property type="entry name" value="PYNP-like_C_sf"/>
</dbReference>
<dbReference type="InterPro" id="IPR000053">
    <property type="entry name" value="Thymidine/pyrmidine_PPase"/>
</dbReference>
<dbReference type="OrthoDB" id="341217at2"/>
<dbReference type="Pfam" id="PF00591">
    <property type="entry name" value="Glycos_transf_3"/>
    <property type="match status" value="1"/>
</dbReference>
<gene>
    <name evidence="6" type="ORF">CR159_19915</name>
</gene>
<dbReference type="SUPFAM" id="SSF54680">
    <property type="entry name" value="Pyrimidine nucleoside phosphorylase C-terminal domain"/>
    <property type="match status" value="1"/>
</dbReference>
<name>A0A2N4TZD6_9BURK</name>
<dbReference type="Gene3D" id="1.20.970.50">
    <property type="match status" value="1"/>
</dbReference>
<evidence type="ECO:0000259" key="5">
    <source>
        <dbReference type="SMART" id="SM00941"/>
    </source>
</evidence>
<dbReference type="RefSeq" id="WP_102071069.1">
    <property type="nucleotide sequence ID" value="NZ_PDNW01000027.1"/>
</dbReference>
<dbReference type="InterPro" id="IPR000312">
    <property type="entry name" value="Glycosyl_Trfase_fam3"/>
</dbReference>
<evidence type="ECO:0000313" key="7">
    <source>
        <dbReference type="Proteomes" id="UP000234190"/>
    </source>
</evidence>
<dbReference type="PANTHER" id="PTHR10515">
    <property type="entry name" value="THYMIDINE PHOSPHORYLASE"/>
    <property type="match status" value="1"/>
</dbReference>
<dbReference type="InterPro" id="IPR017459">
    <property type="entry name" value="Glycosyl_Trfase_fam3_N_dom"/>
</dbReference>